<gene>
    <name evidence="3" type="ORF">EK398_16465</name>
</gene>
<dbReference type="AlphaFoldDB" id="A0A437URR1"/>
<dbReference type="InterPro" id="IPR000326">
    <property type="entry name" value="PAP2/HPO"/>
</dbReference>
<feature type="transmembrane region" description="Helical" evidence="1">
    <location>
        <begin position="98"/>
        <end position="115"/>
    </location>
</feature>
<accession>A0A437URR1</accession>
<evidence type="ECO:0000256" key="1">
    <source>
        <dbReference type="SAM" id="Phobius"/>
    </source>
</evidence>
<feature type="transmembrane region" description="Helical" evidence="1">
    <location>
        <begin position="166"/>
        <end position="185"/>
    </location>
</feature>
<dbReference type="Proteomes" id="UP000288388">
    <property type="component" value="Unassembled WGS sequence"/>
</dbReference>
<name>A0A437URR1_ENTAV</name>
<keyword evidence="1" id="KW-0812">Transmembrane</keyword>
<feature type="domain" description="Phosphatidic acid phosphatase type 2/haloperoxidase" evidence="2">
    <location>
        <begin position="132"/>
        <end position="208"/>
    </location>
</feature>
<dbReference type="InterPro" id="IPR036938">
    <property type="entry name" value="PAP2/HPO_sf"/>
</dbReference>
<dbReference type="Gene3D" id="1.20.144.10">
    <property type="entry name" value="Phosphatidic acid phosphatase type 2/haloperoxidase"/>
    <property type="match status" value="1"/>
</dbReference>
<protein>
    <submittedName>
        <fullName evidence="3">Phosphatase PAP2 family protein</fullName>
    </submittedName>
</protein>
<feature type="transmembrane region" description="Helical" evidence="1">
    <location>
        <begin position="12"/>
        <end position="28"/>
    </location>
</feature>
<keyword evidence="1" id="KW-0472">Membrane</keyword>
<sequence>MKIVKKQLETAIGLLIVFILYTISLSLFDVQKIGPQHSEVGFSTINQYVFQKIGTSEFWYQVTEILGIFPLIIVGYFALRGVFQLYTRKKLLLVDKEILALGFLYAGVAACYVLFEKVIINYRPILVDGQLEASYPSSHTFLAITVLLSAFYVLRKETGTGKAIIAYVSLVVMIALVIGRFLSGAHWGTDIFGGILLGLTLASFYLAGIERSSKHKKRTLKTQRS</sequence>
<organism evidence="3 4">
    <name type="scientific">Enterococcus avium</name>
    <name type="common">Streptococcus avium</name>
    <dbReference type="NCBI Taxonomy" id="33945"/>
    <lineage>
        <taxon>Bacteria</taxon>
        <taxon>Bacillati</taxon>
        <taxon>Bacillota</taxon>
        <taxon>Bacilli</taxon>
        <taxon>Lactobacillales</taxon>
        <taxon>Enterococcaceae</taxon>
        <taxon>Enterococcus</taxon>
    </lineage>
</organism>
<comment type="caution">
    <text evidence="3">The sequence shown here is derived from an EMBL/GenBank/DDBJ whole genome shotgun (WGS) entry which is preliminary data.</text>
</comment>
<keyword evidence="1" id="KW-1133">Transmembrane helix</keyword>
<proteinExistence type="predicted"/>
<dbReference type="Pfam" id="PF01569">
    <property type="entry name" value="PAP2"/>
    <property type="match status" value="1"/>
</dbReference>
<feature type="transmembrane region" description="Helical" evidence="1">
    <location>
        <begin position="58"/>
        <end position="78"/>
    </location>
</feature>
<feature type="transmembrane region" description="Helical" evidence="1">
    <location>
        <begin position="191"/>
        <end position="209"/>
    </location>
</feature>
<evidence type="ECO:0000313" key="3">
    <source>
        <dbReference type="EMBL" id="RVU96309.1"/>
    </source>
</evidence>
<reference evidence="3 4" key="1">
    <citation type="submission" date="2018-12" db="EMBL/GenBank/DDBJ databases">
        <title>A novel vanA-carrying plasmid in a clinical isolate of Enterococcus avium.</title>
        <authorList>
            <person name="Bernasconi O.J."/>
            <person name="Luzzaro F."/>
            <person name="Endimiani A."/>
        </authorList>
    </citation>
    <scope>NUCLEOTIDE SEQUENCE [LARGE SCALE GENOMIC DNA]</scope>
    <source>
        <strain evidence="3 4">LC0559/18</strain>
    </source>
</reference>
<evidence type="ECO:0000313" key="4">
    <source>
        <dbReference type="Proteomes" id="UP000288388"/>
    </source>
</evidence>
<dbReference type="EMBL" id="RYZS01000001">
    <property type="protein sequence ID" value="RVU96309.1"/>
    <property type="molecule type" value="Genomic_DNA"/>
</dbReference>
<dbReference type="SUPFAM" id="SSF48317">
    <property type="entry name" value="Acid phosphatase/Vanadium-dependent haloperoxidase"/>
    <property type="match status" value="1"/>
</dbReference>
<dbReference type="RefSeq" id="WP_127979605.1">
    <property type="nucleotide sequence ID" value="NZ_JBPFKW010000136.1"/>
</dbReference>
<evidence type="ECO:0000259" key="2">
    <source>
        <dbReference type="Pfam" id="PF01569"/>
    </source>
</evidence>
<feature type="transmembrane region" description="Helical" evidence="1">
    <location>
        <begin position="135"/>
        <end position="154"/>
    </location>
</feature>